<protein>
    <recommendedName>
        <fullName evidence="2">DUF3456 domain-containing protein</fullName>
    </recommendedName>
</protein>
<reference evidence="3 4" key="1">
    <citation type="journal article" date="2021" name="Elife">
        <title>Chloroplast acquisition without the gene transfer in kleptoplastic sea slugs, Plakobranchus ocellatus.</title>
        <authorList>
            <person name="Maeda T."/>
            <person name="Takahashi S."/>
            <person name="Yoshida T."/>
            <person name="Shimamura S."/>
            <person name="Takaki Y."/>
            <person name="Nagai Y."/>
            <person name="Toyoda A."/>
            <person name="Suzuki Y."/>
            <person name="Arimoto A."/>
            <person name="Ishii H."/>
            <person name="Satoh N."/>
            <person name="Nishiyama T."/>
            <person name="Hasebe M."/>
            <person name="Maruyama T."/>
            <person name="Minagawa J."/>
            <person name="Obokata J."/>
            <person name="Shigenobu S."/>
        </authorList>
    </citation>
    <scope>NUCLEOTIDE SEQUENCE [LARGE SCALE GENOMIC DNA]</scope>
</reference>
<dbReference type="EMBL" id="BMAT01000150">
    <property type="protein sequence ID" value="GFR60723.1"/>
    <property type="molecule type" value="Genomic_DNA"/>
</dbReference>
<proteinExistence type="predicted"/>
<dbReference type="AlphaFoldDB" id="A0AAV4EJT0"/>
<feature type="domain" description="DUF3456" evidence="2">
    <location>
        <begin position="3"/>
        <end position="79"/>
    </location>
</feature>
<evidence type="ECO:0000256" key="1">
    <source>
        <dbReference type="SAM" id="MobiDB-lite"/>
    </source>
</evidence>
<evidence type="ECO:0000259" key="2">
    <source>
        <dbReference type="Pfam" id="PF11938"/>
    </source>
</evidence>
<name>A0AAV4EJT0_9GAST</name>
<accession>A0AAV4EJT0</accession>
<evidence type="ECO:0000313" key="3">
    <source>
        <dbReference type="EMBL" id="GFR60723.1"/>
    </source>
</evidence>
<dbReference type="InterPro" id="IPR021852">
    <property type="entry name" value="DUF3456"/>
</dbReference>
<organism evidence="3 4">
    <name type="scientific">Elysia marginata</name>
    <dbReference type="NCBI Taxonomy" id="1093978"/>
    <lineage>
        <taxon>Eukaryota</taxon>
        <taxon>Metazoa</taxon>
        <taxon>Spiralia</taxon>
        <taxon>Lophotrochozoa</taxon>
        <taxon>Mollusca</taxon>
        <taxon>Gastropoda</taxon>
        <taxon>Heterobranchia</taxon>
        <taxon>Euthyneura</taxon>
        <taxon>Panpulmonata</taxon>
        <taxon>Sacoglossa</taxon>
        <taxon>Placobranchoidea</taxon>
        <taxon>Plakobranchidae</taxon>
        <taxon>Elysia</taxon>
    </lineage>
</organism>
<keyword evidence="4" id="KW-1185">Reference proteome</keyword>
<sequence length="137" mass="16313">MHQYANQQFEDGSTQLVRIKGYSDEYNDDLKLDYDKGKSLKYHCEHFLEDYEEDVISYLQEEEVQDHERLICLEKTKVCSPQQLEVKLQTLKRPKERHEVDVESDEDDNDEEEDADDNSEDEDNDSEDETGEERDEL</sequence>
<feature type="region of interest" description="Disordered" evidence="1">
    <location>
        <begin position="90"/>
        <end position="137"/>
    </location>
</feature>
<dbReference type="Proteomes" id="UP000762676">
    <property type="component" value="Unassembled WGS sequence"/>
</dbReference>
<feature type="compositionally biased region" description="Acidic residues" evidence="1">
    <location>
        <begin position="102"/>
        <end position="137"/>
    </location>
</feature>
<evidence type="ECO:0000313" key="4">
    <source>
        <dbReference type="Proteomes" id="UP000762676"/>
    </source>
</evidence>
<comment type="caution">
    <text evidence="3">The sequence shown here is derived from an EMBL/GenBank/DDBJ whole genome shotgun (WGS) entry which is preliminary data.</text>
</comment>
<gene>
    <name evidence="3" type="ORF">ElyMa_000086900</name>
</gene>
<dbReference type="Pfam" id="PF11938">
    <property type="entry name" value="DUF3456"/>
    <property type="match status" value="1"/>
</dbReference>